<evidence type="ECO:0000313" key="3">
    <source>
        <dbReference type="EMBL" id="CDH47590.1"/>
    </source>
</evidence>
<dbReference type="AlphaFoldDB" id="A0A7U7GG01"/>
<accession>A0A7U7GG01</accession>
<evidence type="ECO:0008006" key="5">
    <source>
        <dbReference type="Google" id="ProtNLM"/>
    </source>
</evidence>
<feature type="region of interest" description="Disordered" evidence="1">
    <location>
        <begin position="225"/>
        <end position="248"/>
    </location>
</feature>
<organism evidence="3 4">
    <name type="scientific">Candidatus Contendobacter odensis Run_B_J11</name>
    <dbReference type="NCBI Taxonomy" id="1400861"/>
    <lineage>
        <taxon>Bacteria</taxon>
        <taxon>Pseudomonadati</taxon>
        <taxon>Pseudomonadota</taxon>
        <taxon>Gammaproteobacteria</taxon>
        <taxon>Candidatus Competibacteraceae</taxon>
        <taxon>Candidatus Contendibacter</taxon>
    </lineage>
</organism>
<dbReference type="Pfam" id="PF04367">
    <property type="entry name" value="DUF502"/>
    <property type="match status" value="1"/>
</dbReference>
<protein>
    <recommendedName>
        <fullName evidence="5">DUF502 domain-containing protein</fullName>
    </recommendedName>
</protein>
<keyword evidence="2" id="KW-0472">Membrane</keyword>
<dbReference type="OrthoDB" id="9780267at2"/>
<feature type="transmembrane region" description="Helical" evidence="2">
    <location>
        <begin position="17"/>
        <end position="39"/>
    </location>
</feature>
<proteinExistence type="predicted"/>
<name>A0A7U7GG01_9GAMM</name>
<evidence type="ECO:0000256" key="1">
    <source>
        <dbReference type="SAM" id="MobiDB-lite"/>
    </source>
</evidence>
<keyword evidence="2" id="KW-0812">Transmembrane</keyword>
<feature type="transmembrane region" description="Helical" evidence="2">
    <location>
        <begin position="72"/>
        <end position="90"/>
    </location>
</feature>
<dbReference type="EMBL" id="CBTK010000304">
    <property type="protein sequence ID" value="CDH47590.1"/>
    <property type="molecule type" value="Genomic_DNA"/>
</dbReference>
<dbReference type="PANTHER" id="PTHR31876:SF26">
    <property type="entry name" value="PROTEIN LIKE COV 2"/>
    <property type="match status" value="1"/>
</dbReference>
<dbReference type="RefSeq" id="WP_081756572.1">
    <property type="nucleotide sequence ID" value="NZ_CBTK010000304.1"/>
</dbReference>
<dbReference type="Proteomes" id="UP000019184">
    <property type="component" value="Unassembled WGS sequence"/>
</dbReference>
<comment type="caution">
    <text evidence="3">The sequence shown here is derived from an EMBL/GenBank/DDBJ whole genome shotgun (WGS) entry which is preliminary data.</text>
</comment>
<feature type="compositionally biased region" description="Polar residues" evidence="1">
    <location>
        <begin position="238"/>
        <end position="248"/>
    </location>
</feature>
<sequence length="248" mass="27211">MANLKHHHKLPPHAQRYLVTGILTIIPIWITWLVFGFVLNQLTRIGMPGVRALSKNIYDDLPVLSGLLLQPWFQNLLAALITLIGLYLLGWMASRVVGRRVIAGFEDLMHRLPGVQTIYGSTRKLVQSLQQEPTQIQRVVLIEFPSPGMKVVGFVTHIMCDADTGEKLAAVYVPTAPNPTSGYLEILPLSQLTATNWSMDEAMTFIISGGVVAPDTIHYNQGVERLEQSDSDNEPAAPSSSGSNSDAA</sequence>
<evidence type="ECO:0000313" key="4">
    <source>
        <dbReference type="Proteomes" id="UP000019184"/>
    </source>
</evidence>
<gene>
    <name evidence="3" type="ORF">BN874_850008</name>
</gene>
<evidence type="ECO:0000256" key="2">
    <source>
        <dbReference type="SAM" id="Phobius"/>
    </source>
</evidence>
<dbReference type="InterPro" id="IPR007462">
    <property type="entry name" value="COV1-like"/>
</dbReference>
<dbReference type="PANTHER" id="PTHR31876">
    <property type="entry name" value="COV-LIKE PROTEIN 1"/>
    <property type="match status" value="1"/>
</dbReference>
<keyword evidence="4" id="KW-1185">Reference proteome</keyword>
<reference evidence="3 4" key="1">
    <citation type="journal article" date="2014" name="ISME J.">
        <title>Candidatus Competibacter-lineage genomes retrieved from metagenomes reveal functional metabolic diversity.</title>
        <authorList>
            <person name="McIlroy S.J."/>
            <person name="Albertsen M."/>
            <person name="Andresen E.K."/>
            <person name="Saunders A.M."/>
            <person name="Kristiansen R."/>
            <person name="Stokholm-Bjerregaard M."/>
            <person name="Nielsen K.L."/>
            <person name="Nielsen P.H."/>
        </authorList>
    </citation>
    <scope>NUCLEOTIDE SEQUENCE [LARGE SCALE GENOMIC DNA]</scope>
    <source>
        <strain evidence="3 4">Run_B_J11</strain>
    </source>
</reference>
<keyword evidence="2" id="KW-1133">Transmembrane helix</keyword>